<dbReference type="SUPFAM" id="SSF103473">
    <property type="entry name" value="MFS general substrate transporter"/>
    <property type="match status" value="1"/>
</dbReference>
<feature type="transmembrane region" description="Helical" evidence="8">
    <location>
        <begin position="280"/>
        <end position="302"/>
    </location>
</feature>
<keyword evidence="3" id="KW-1003">Cell membrane</keyword>
<feature type="transmembrane region" description="Helical" evidence="8">
    <location>
        <begin position="146"/>
        <end position="168"/>
    </location>
</feature>
<keyword evidence="5 8" id="KW-1133">Transmembrane helix</keyword>
<dbReference type="Pfam" id="PF07690">
    <property type="entry name" value="MFS_1"/>
    <property type="match status" value="1"/>
</dbReference>
<dbReference type="PROSITE" id="PS50850">
    <property type="entry name" value="MFS"/>
    <property type="match status" value="1"/>
</dbReference>
<keyword evidence="2" id="KW-0813">Transport</keyword>
<evidence type="ECO:0000256" key="8">
    <source>
        <dbReference type="SAM" id="Phobius"/>
    </source>
</evidence>
<feature type="transmembrane region" description="Helical" evidence="8">
    <location>
        <begin position="206"/>
        <end position="229"/>
    </location>
</feature>
<feature type="transmembrane region" description="Helical" evidence="8">
    <location>
        <begin position="530"/>
        <end position="552"/>
    </location>
</feature>
<dbReference type="Proteomes" id="UP001244297">
    <property type="component" value="Unassembled WGS sequence"/>
</dbReference>
<evidence type="ECO:0000256" key="5">
    <source>
        <dbReference type="ARBA" id="ARBA00022989"/>
    </source>
</evidence>
<dbReference type="EMBL" id="JAUFPT010000006">
    <property type="protein sequence ID" value="MDN3569516.1"/>
    <property type="molecule type" value="Genomic_DNA"/>
</dbReference>
<evidence type="ECO:0000256" key="4">
    <source>
        <dbReference type="ARBA" id="ARBA00022692"/>
    </source>
</evidence>
<feature type="transmembrane region" description="Helical" evidence="8">
    <location>
        <begin position="384"/>
        <end position="401"/>
    </location>
</feature>
<comment type="subcellular location">
    <subcellularLocation>
        <location evidence="1">Cell membrane</location>
        <topology evidence="1">Multi-pass membrane protein</topology>
    </subcellularLocation>
</comment>
<feature type="transmembrane region" description="Helical" evidence="8">
    <location>
        <begin position="92"/>
        <end position="113"/>
    </location>
</feature>
<feature type="transmembrane region" description="Helical" evidence="8">
    <location>
        <begin position="120"/>
        <end position="140"/>
    </location>
</feature>
<comment type="caution">
    <text evidence="10">The sequence shown here is derived from an EMBL/GenBank/DDBJ whole genome shotgun (WGS) entry which is preliminary data.</text>
</comment>
<feature type="transmembrane region" description="Helical" evidence="8">
    <location>
        <begin position="322"/>
        <end position="341"/>
    </location>
</feature>
<keyword evidence="6 8" id="KW-0472">Membrane</keyword>
<dbReference type="InterPro" id="IPR020846">
    <property type="entry name" value="MFS_dom"/>
</dbReference>
<dbReference type="PRINTS" id="PR01036">
    <property type="entry name" value="TCRTETB"/>
</dbReference>
<dbReference type="InterPro" id="IPR004638">
    <property type="entry name" value="EmrB-like"/>
</dbReference>
<reference evidence="11" key="1">
    <citation type="journal article" date="2019" name="Int. J. Syst. Evol. Microbiol.">
        <title>The Global Catalogue of Microorganisms (GCM) 10K type strain sequencing project: providing services to taxonomists for standard genome sequencing and annotation.</title>
        <authorList>
            <consortium name="The Broad Institute Genomics Platform"/>
            <consortium name="The Broad Institute Genome Sequencing Center for Infectious Disease"/>
            <person name="Wu L."/>
            <person name="Ma J."/>
        </authorList>
    </citation>
    <scope>NUCLEOTIDE SEQUENCE [LARGE SCALE GENOMIC DNA]</scope>
    <source>
        <strain evidence="11">CECT 7806</strain>
    </source>
</reference>
<feature type="transmembrane region" description="Helical" evidence="8">
    <location>
        <begin position="413"/>
        <end position="435"/>
    </location>
</feature>
<feature type="transmembrane region" description="Helical" evidence="8">
    <location>
        <begin position="180"/>
        <end position="200"/>
    </location>
</feature>
<feature type="domain" description="Major facilitator superfamily (MFS) profile" evidence="9">
    <location>
        <begin position="55"/>
        <end position="559"/>
    </location>
</feature>
<keyword evidence="11" id="KW-1185">Reference proteome</keyword>
<dbReference type="PANTHER" id="PTHR23501">
    <property type="entry name" value="MAJOR FACILITATOR SUPERFAMILY"/>
    <property type="match status" value="1"/>
</dbReference>
<evidence type="ECO:0000256" key="7">
    <source>
        <dbReference type="SAM" id="MobiDB-lite"/>
    </source>
</evidence>
<evidence type="ECO:0000256" key="1">
    <source>
        <dbReference type="ARBA" id="ARBA00004651"/>
    </source>
</evidence>
<feature type="transmembrane region" description="Helical" evidence="8">
    <location>
        <begin position="249"/>
        <end position="268"/>
    </location>
</feature>
<evidence type="ECO:0000259" key="9">
    <source>
        <dbReference type="PROSITE" id="PS50850"/>
    </source>
</evidence>
<evidence type="ECO:0000313" key="10">
    <source>
        <dbReference type="EMBL" id="MDN3569516.1"/>
    </source>
</evidence>
<feature type="transmembrane region" description="Helical" evidence="8">
    <location>
        <begin position="53"/>
        <end position="80"/>
    </location>
</feature>
<proteinExistence type="predicted"/>
<feature type="transmembrane region" description="Helical" evidence="8">
    <location>
        <begin position="347"/>
        <end position="372"/>
    </location>
</feature>
<dbReference type="InterPro" id="IPR011701">
    <property type="entry name" value="MFS"/>
</dbReference>
<sequence length="567" mass="60034">MSAVTGQAGAVPGHKSKAGRASSGQASSGKGSSGKASSGKASSGTAPGGHNPWLIAGVVALATFMEVLDTTIANVALRYISGGLAVGPDEAAWVVTSYLVANAITLTASSFLAKRYGRKAFFMWSVGLFTVASILCGFAWSLESLLFFRVLQGLGGGGMAPLAQSILADSFPPEKRGQAFALYGVAIVVAPVIGPTLGGWLSDNASWHWCFLINGPVGVIALGLMHWLIEDSEAAKKERRALVRRGIRFDSVGFLLVALFLGSLEVILDEGQRKDWFGTSTLMNVSGVLMVVSFVAMIPWLLNAKNPVVDLRLIGNRQFGSCFVVMMFTGAILISTTQFIPQITQEYYGYTATLSGLVLGPGGIVTVVMMFLTGRASAFLQPKWLIATGMAIVALGMYDLTRIDGTTTFSFFAWSRVYIGIGLPMVFLSITSASYEGIRKDQTDQASALINVARNVGGSMGVSLAQNILAYRGQFHQSRLAESVNSTAPAYQETMRQATQYFSEHGYAGVEAKSQATAWIGSVLSTQVAYWAYIDVFWVLGVVAACAVPIALSLKSVKRGGGAPAGH</sequence>
<evidence type="ECO:0000256" key="6">
    <source>
        <dbReference type="ARBA" id="ARBA00023136"/>
    </source>
</evidence>
<dbReference type="RefSeq" id="WP_238286691.1">
    <property type="nucleotide sequence ID" value="NZ_BPQS01000007.1"/>
</dbReference>
<evidence type="ECO:0000256" key="3">
    <source>
        <dbReference type="ARBA" id="ARBA00022475"/>
    </source>
</evidence>
<name>A0ABT8AJ17_9HYPH</name>
<dbReference type="Gene3D" id="1.20.1250.20">
    <property type="entry name" value="MFS general substrate transporter like domains"/>
    <property type="match status" value="1"/>
</dbReference>
<feature type="compositionally biased region" description="Low complexity" evidence="7">
    <location>
        <begin position="19"/>
        <end position="46"/>
    </location>
</feature>
<gene>
    <name evidence="10" type="ORF">QWZ18_02615</name>
</gene>
<dbReference type="Gene3D" id="1.20.1720.10">
    <property type="entry name" value="Multidrug resistance protein D"/>
    <property type="match status" value="1"/>
</dbReference>
<protein>
    <submittedName>
        <fullName evidence="10">DHA2 family efflux MFS transporter permease subunit</fullName>
    </submittedName>
</protein>
<evidence type="ECO:0000256" key="2">
    <source>
        <dbReference type="ARBA" id="ARBA00022448"/>
    </source>
</evidence>
<organism evidence="10 11">
    <name type="scientific">Methylobacterium longum</name>
    <dbReference type="NCBI Taxonomy" id="767694"/>
    <lineage>
        <taxon>Bacteria</taxon>
        <taxon>Pseudomonadati</taxon>
        <taxon>Pseudomonadota</taxon>
        <taxon>Alphaproteobacteria</taxon>
        <taxon>Hyphomicrobiales</taxon>
        <taxon>Methylobacteriaceae</taxon>
        <taxon>Methylobacterium</taxon>
    </lineage>
</organism>
<dbReference type="InterPro" id="IPR036259">
    <property type="entry name" value="MFS_trans_sf"/>
</dbReference>
<accession>A0ABT8AJ17</accession>
<keyword evidence="4 8" id="KW-0812">Transmembrane</keyword>
<evidence type="ECO:0000313" key="11">
    <source>
        <dbReference type="Proteomes" id="UP001244297"/>
    </source>
</evidence>
<dbReference type="CDD" id="cd17503">
    <property type="entry name" value="MFS_LmrB_MDR_like"/>
    <property type="match status" value="1"/>
</dbReference>
<dbReference type="PANTHER" id="PTHR23501:SF174">
    <property type="entry name" value="MULTIDRUG EXPORT PROTEIN EMRB-RELATED"/>
    <property type="match status" value="1"/>
</dbReference>
<feature type="region of interest" description="Disordered" evidence="7">
    <location>
        <begin position="1"/>
        <end position="46"/>
    </location>
</feature>
<dbReference type="NCBIfam" id="TIGR00711">
    <property type="entry name" value="efflux_EmrB"/>
    <property type="match status" value="1"/>
</dbReference>